<dbReference type="SFLD" id="SFLDG01150">
    <property type="entry name" value="Main.1:_Beta-like"/>
    <property type="match status" value="1"/>
</dbReference>
<comment type="similarity">
    <text evidence="1">Belongs to the GST superfamily.</text>
</comment>
<name>A0A150P522_SORCE</name>
<dbReference type="SFLD" id="SFLDG00358">
    <property type="entry name" value="Main_(cytGST)"/>
    <property type="match status" value="1"/>
</dbReference>
<gene>
    <name evidence="4" type="ORF">BE08_09530</name>
</gene>
<accession>A0A150P522</accession>
<feature type="domain" description="GST C-terminal" evidence="3">
    <location>
        <begin position="86"/>
        <end position="205"/>
    </location>
</feature>
<dbReference type="Gene3D" id="3.40.30.10">
    <property type="entry name" value="Glutaredoxin"/>
    <property type="match status" value="1"/>
</dbReference>
<proteinExistence type="inferred from homology"/>
<protein>
    <submittedName>
        <fullName evidence="4">Glutathione S-transferase</fullName>
    </submittedName>
</protein>
<evidence type="ECO:0000313" key="4">
    <source>
        <dbReference type="EMBL" id="KYF50799.1"/>
    </source>
</evidence>
<dbReference type="Gene3D" id="1.20.1050.10">
    <property type="match status" value="1"/>
</dbReference>
<dbReference type="CDD" id="cd03057">
    <property type="entry name" value="GST_N_Beta"/>
    <property type="match status" value="1"/>
</dbReference>
<evidence type="ECO:0000313" key="5">
    <source>
        <dbReference type="Proteomes" id="UP000075420"/>
    </source>
</evidence>
<dbReference type="PROSITE" id="PS50404">
    <property type="entry name" value="GST_NTER"/>
    <property type="match status" value="1"/>
</dbReference>
<reference evidence="4 5" key="1">
    <citation type="submission" date="2014-02" db="EMBL/GenBank/DDBJ databases">
        <title>The small core and large imbalanced accessory genome model reveals a collaborative survival strategy of Sorangium cellulosum strains in nature.</title>
        <authorList>
            <person name="Han K."/>
            <person name="Peng R."/>
            <person name="Blom J."/>
            <person name="Li Y.-Z."/>
        </authorList>
    </citation>
    <scope>NUCLEOTIDE SEQUENCE [LARGE SCALE GENOMIC DNA]</scope>
    <source>
        <strain evidence="4 5">So0157-25</strain>
    </source>
</reference>
<evidence type="ECO:0000259" key="2">
    <source>
        <dbReference type="PROSITE" id="PS50404"/>
    </source>
</evidence>
<dbReference type="Proteomes" id="UP000075420">
    <property type="component" value="Unassembled WGS sequence"/>
</dbReference>
<dbReference type="InterPro" id="IPR036249">
    <property type="entry name" value="Thioredoxin-like_sf"/>
</dbReference>
<dbReference type="Pfam" id="PF00043">
    <property type="entry name" value="GST_C"/>
    <property type="match status" value="1"/>
</dbReference>
<feature type="domain" description="GST N-terminal" evidence="2">
    <location>
        <begin position="1"/>
        <end position="81"/>
    </location>
</feature>
<dbReference type="PANTHER" id="PTHR44051:SF8">
    <property type="entry name" value="GLUTATHIONE S-TRANSFERASE GSTA"/>
    <property type="match status" value="1"/>
</dbReference>
<evidence type="ECO:0000256" key="1">
    <source>
        <dbReference type="RuleBase" id="RU003494"/>
    </source>
</evidence>
<dbReference type="GO" id="GO:0016740">
    <property type="term" value="F:transferase activity"/>
    <property type="evidence" value="ECO:0007669"/>
    <property type="project" value="UniProtKB-KW"/>
</dbReference>
<comment type="caution">
    <text evidence="4">The sequence shown here is derived from an EMBL/GenBank/DDBJ whole genome shotgun (WGS) entry which is preliminary data.</text>
</comment>
<keyword evidence="4" id="KW-0808">Transferase</keyword>
<organism evidence="4 5">
    <name type="scientific">Sorangium cellulosum</name>
    <name type="common">Polyangium cellulosum</name>
    <dbReference type="NCBI Taxonomy" id="56"/>
    <lineage>
        <taxon>Bacteria</taxon>
        <taxon>Pseudomonadati</taxon>
        <taxon>Myxococcota</taxon>
        <taxon>Polyangia</taxon>
        <taxon>Polyangiales</taxon>
        <taxon>Polyangiaceae</taxon>
        <taxon>Sorangium</taxon>
    </lineage>
</organism>
<dbReference type="SUPFAM" id="SSF47616">
    <property type="entry name" value="GST C-terminal domain-like"/>
    <property type="match status" value="1"/>
</dbReference>
<dbReference type="AlphaFoldDB" id="A0A150P522"/>
<dbReference type="EMBL" id="JELY01003078">
    <property type="protein sequence ID" value="KYF50799.1"/>
    <property type="molecule type" value="Genomic_DNA"/>
</dbReference>
<dbReference type="CDD" id="cd03188">
    <property type="entry name" value="GST_C_Beta"/>
    <property type="match status" value="1"/>
</dbReference>
<dbReference type="SUPFAM" id="SSF52833">
    <property type="entry name" value="Thioredoxin-like"/>
    <property type="match status" value="1"/>
</dbReference>
<sequence>MKLYFSPLACSLSSRIALYEAGAEASYVEVDPNTKRTEDGVDYRAIHPLGLVPALEIEGGELVTENAAILQLIAERYPAAELAPRDPLGRARLQQWLSFIGAELHKAVYMPLFEKAAPAEVKAHALSMADARLGWVAARLAGREFLLDRFSVADAYLFTVLNWSQVTPIDLKAWPALPEYHARLLQRPSVARAFAEERARYARELERHAKGASAGAERALDTR</sequence>
<dbReference type="PROSITE" id="PS50405">
    <property type="entry name" value="GST_CTER"/>
    <property type="match status" value="1"/>
</dbReference>
<dbReference type="InterPro" id="IPR010987">
    <property type="entry name" value="Glutathione-S-Trfase_C-like"/>
</dbReference>
<dbReference type="InterPro" id="IPR004045">
    <property type="entry name" value="Glutathione_S-Trfase_N"/>
</dbReference>
<dbReference type="InterPro" id="IPR004046">
    <property type="entry name" value="GST_C"/>
</dbReference>
<dbReference type="InterPro" id="IPR036282">
    <property type="entry name" value="Glutathione-S-Trfase_C_sf"/>
</dbReference>
<dbReference type="SFLD" id="SFLDS00019">
    <property type="entry name" value="Glutathione_Transferase_(cytos"/>
    <property type="match status" value="1"/>
</dbReference>
<dbReference type="Pfam" id="PF02798">
    <property type="entry name" value="GST_N"/>
    <property type="match status" value="1"/>
</dbReference>
<dbReference type="PANTHER" id="PTHR44051">
    <property type="entry name" value="GLUTATHIONE S-TRANSFERASE-RELATED"/>
    <property type="match status" value="1"/>
</dbReference>
<evidence type="ECO:0000259" key="3">
    <source>
        <dbReference type="PROSITE" id="PS50405"/>
    </source>
</evidence>
<dbReference type="InterPro" id="IPR040079">
    <property type="entry name" value="Glutathione_S-Trfase"/>
</dbReference>